<evidence type="ECO:0000313" key="4">
    <source>
        <dbReference type="Proteomes" id="UP000644699"/>
    </source>
</evidence>
<proteinExistence type="predicted"/>
<keyword evidence="1" id="KW-1133">Transmembrane helix</keyword>
<dbReference type="SUPFAM" id="SSF48317">
    <property type="entry name" value="Acid phosphatase/Vanadium-dependent haloperoxidase"/>
    <property type="match status" value="1"/>
</dbReference>
<evidence type="ECO:0000313" key="3">
    <source>
        <dbReference type="EMBL" id="GGD86265.1"/>
    </source>
</evidence>
<name>A0A916ZBN6_9HYPH</name>
<reference evidence="3" key="1">
    <citation type="journal article" date="2014" name="Int. J. Syst. Evol. Microbiol.">
        <title>Complete genome sequence of Corynebacterium casei LMG S-19264T (=DSM 44701T), isolated from a smear-ripened cheese.</title>
        <authorList>
            <consortium name="US DOE Joint Genome Institute (JGI-PGF)"/>
            <person name="Walter F."/>
            <person name="Albersmeier A."/>
            <person name="Kalinowski J."/>
            <person name="Ruckert C."/>
        </authorList>
    </citation>
    <scope>NUCLEOTIDE SEQUENCE</scope>
    <source>
        <strain evidence="3">CGMCC 1.15367</strain>
    </source>
</reference>
<dbReference type="InterPro" id="IPR000326">
    <property type="entry name" value="PAP2/HPO"/>
</dbReference>
<dbReference type="Proteomes" id="UP000644699">
    <property type="component" value="Unassembled WGS sequence"/>
</dbReference>
<dbReference type="PANTHER" id="PTHR14969">
    <property type="entry name" value="SPHINGOSINE-1-PHOSPHATE PHOSPHOHYDROLASE"/>
    <property type="match status" value="1"/>
</dbReference>
<keyword evidence="4" id="KW-1185">Reference proteome</keyword>
<dbReference type="EMBL" id="BMIQ01000001">
    <property type="protein sequence ID" value="GGD86265.1"/>
    <property type="molecule type" value="Genomic_DNA"/>
</dbReference>
<protein>
    <submittedName>
        <fullName evidence="3">Phosphatase PAP2 family protein</fullName>
    </submittedName>
</protein>
<dbReference type="SMART" id="SM00014">
    <property type="entry name" value="acidPPc"/>
    <property type="match status" value="1"/>
</dbReference>
<feature type="transmembrane region" description="Helical" evidence="1">
    <location>
        <begin position="215"/>
        <end position="236"/>
    </location>
</feature>
<dbReference type="InterPro" id="IPR036938">
    <property type="entry name" value="PAP2/HPO_sf"/>
</dbReference>
<dbReference type="Gene3D" id="1.20.144.10">
    <property type="entry name" value="Phosphatidic acid phosphatase type 2/haloperoxidase"/>
    <property type="match status" value="2"/>
</dbReference>
<feature type="transmembrane region" description="Helical" evidence="1">
    <location>
        <begin position="189"/>
        <end position="209"/>
    </location>
</feature>
<comment type="caution">
    <text evidence="3">The sequence shown here is derived from an EMBL/GenBank/DDBJ whole genome shotgun (WGS) entry which is preliminary data.</text>
</comment>
<dbReference type="Pfam" id="PF01569">
    <property type="entry name" value="PAP2"/>
    <property type="match status" value="1"/>
</dbReference>
<dbReference type="RefSeq" id="WP_188906292.1">
    <property type="nucleotide sequence ID" value="NZ_BMIQ01000001.1"/>
</dbReference>
<gene>
    <name evidence="3" type="ORF">GCM10011390_01110</name>
</gene>
<feature type="transmembrane region" description="Helical" evidence="1">
    <location>
        <begin position="88"/>
        <end position="110"/>
    </location>
</feature>
<feature type="transmembrane region" description="Helical" evidence="1">
    <location>
        <begin position="158"/>
        <end position="177"/>
    </location>
</feature>
<feature type="domain" description="Phosphatidic acid phosphatase type 2/haloperoxidase" evidence="2">
    <location>
        <begin position="116"/>
        <end position="230"/>
    </location>
</feature>
<dbReference type="PANTHER" id="PTHR14969:SF13">
    <property type="entry name" value="AT30094P"/>
    <property type="match status" value="1"/>
</dbReference>
<evidence type="ECO:0000259" key="2">
    <source>
        <dbReference type="SMART" id="SM00014"/>
    </source>
</evidence>
<feature type="transmembrane region" description="Helical" evidence="1">
    <location>
        <begin position="21"/>
        <end position="46"/>
    </location>
</feature>
<evidence type="ECO:0000256" key="1">
    <source>
        <dbReference type="SAM" id="Phobius"/>
    </source>
</evidence>
<feature type="transmembrane region" description="Helical" evidence="1">
    <location>
        <begin position="117"/>
        <end position="138"/>
    </location>
</feature>
<dbReference type="CDD" id="cd03392">
    <property type="entry name" value="PAP2_like_2"/>
    <property type="match status" value="1"/>
</dbReference>
<reference evidence="3" key="2">
    <citation type="submission" date="2020-09" db="EMBL/GenBank/DDBJ databases">
        <authorList>
            <person name="Sun Q."/>
            <person name="Zhou Y."/>
        </authorList>
    </citation>
    <scope>NUCLEOTIDE SEQUENCE</scope>
    <source>
        <strain evidence="3">CGMCC 1.15367</strain>
    </source>
</reference>
<dbReference type="AlphaFoldDB" id="A0A916ZBN6"/>
<keyword evidence="1" id="KW-0472">Membrane</keyword>
<accession>A0A916ZBN6</accession>
<organism evidence="3 4">
    <name type="scientific">Aureimonas endophytica</name>
    <dbReference type="NCBI Taxonomy" id="2027858"/>
    <lineage>
        <taxon>Bacteria</taxon>
        <taxon>Pseudomonadati</taxon>
        <taxon>Pseudomonadota</taxon>
        <taxon>Alphaproteobacteria</taxon>
        <taxon>Hyphomicrobiales</taxon>
        <taxon>Aurantimonadaceae</taxon>
        <taxon>Aureimonas</taxon>
    </lineage>
</organism>
<keyword evidence="1" id="KW-0812">Transmembrane</keyword>
<sequence>MDGRKLYRMGIRGPGRLVGWASHLVGTPTLLVLLGISGAIGFFIFLAEDVAEGETLAFDRAVLLALRNPLDPQMPFGPGWFQELMRDFTGFGSVGILSLVTLAAAGLLYIQHQRRSLFLTIAAIASGMVVSSLLKAGFDRPRPDLVPHGSITYTASFPSGHALLSAVTYLTLAALVARVQPSRGLKVYIFALAALLTIVVGISRVYLGVHWPSDVAAGWAVGSAWALLWWLIARWLERRGVVEPERTEPQAAGETPS</sequence>